<dbReference type="PANTHER" id="PTHR11412">
    <property type="entry name" value="MACROGLOBULIN / COMPLEMENT"/>
    <property type="match status" value="1"/>
</dbReference>
<feature type="compositionally biased region" description="Basic and acidic residues" evidence="3">
    <location>
        <begin position="7"/>
        <end position="23"/>
    </location>
</feature>
<protein>
    <recommendedName>
        <fullName evidence="4">Alpha-macroglobulin-like TED domain-containing protein</fullName>
    </recommendedName>
</protein>
<evidence type="ECO:0000256" key="1">
    <source>
        <dbReference type="ARBA" id="ARBA00022729"/>
    </source>
</evidence>
<dbReference type="PANTHER" id="PTHR11412:SF136">
    <property type="entry name" value="CD109 ANTIGEN"/>
    <property type="match status" value="1"/>
</dbReference>
<dbReference type="InterPro" id="IPR050473">
    <property type="entry name" value="A2M/Complement_sys"/>
</dbReference>
<reference evidence="5" key="1">
    <citation type="journal article" date="2012" name="Nature">
        <title>The oyster genome reveals stress adaptation and complexity of shell formation.</title>
        <authorList>
            <person name="Zhang G."/>
            <person name="Fang X."/>
            <person name="Guo X."/>
            <person name="Li L."/>
            <person name="Luo R."/>
            <person name="Xu F."/>
            <person name="Yang P."/>
            <person name="Zhang L."/>
            <person name="Wang X."/>
            <person name="Qi H."/>
            <person name="Xiong Z."/>
            <person name="Que H."/>
            <person name="Xie Y."/>
            <person name="Holland P.W."/>
            <person name="Paps J."/>
            <person name="Zhu Y."/>
            <person name="Wu F."/>
            <person name="Chen Y."/>
            <person name="Wang J."/>
            <person name="Peng C."/>
            <person name="Meng J."/>
            <person name="Yang L."/>
            <person name="Liu J."/>
            <person name="Wen B."/>
            <person name="Zhang N."/>
            <person name="Huang Z."/>
            <person name="Zhu Q."/>
            <person name="Feng Y."/>
            <person name="Mount A."/>
            <person name="Hedgecock D."/>
            <person name="Xu Z."/>
            <person name="Liu Y."/>
            <person name="Domazet-Loso T."/>
            <person name="Du Y."/>
            <person name="Sun X."/>
            <person name="Zhang S."/>
            <person name="Liu B."/>
            <person name="Cheng P."/>
            <person name="Jiang X."/>
            <person name="Li J."/>
            <person name="Fan D."/>
            <person name="Wang W."/>
            <person name="Fu W."/>
            <person name="Wang T."/>
            <person name="Wang B."/>
            <person name="Zhang J."/>
            <person name="Peng Z."/>
            <person name="Li Y."/>
            <person name="Li N."/>
            <person name="Wang J."/>
            <person name="Chen M."/>
            <person name="He Y."/>
            <person name="Tan F."/>
            <person name="Song X."/>
            <person name="Zheng Q."/>
            <person name="Huang R."/>
            <person name="Yang H."/>
            <person name="Du X."/>
            <person name="Chen L."/>
            <person name="Yang M."/>
            <person name="Gaffney P.M."/>
            <person name="Wang S."/>
            <person name="Luo L."/>
            <person name="She Z."/>
            <person name="Ming Y."/>
            <person name="Huang W."/>
            <person name="Zhang S."/>
            <person name="Huang B."/>
            <person name="Zhang Y."/>
            <person name="Qu T."/>
            <person name="Ni P."/>
            <person name="Miao G."/>
            <person name="Wang J."/>
            <person name="Wang Q."/>
            <person name="Steinberg C.E."/>
            <person name="Wang H."/>
            <person name="Li N."/>
            <person name="Qian L."/>
            <person name="Zhang G."/>
            <person name="Li Y."/>
            <person name="Yang H."/>
            <person name="Liu X."/>
            <person name="Wang J."/>
            <person name="Yin Y."/>
            <person name="Wang J."/>
        </authorList>
    </citation>
    <scope>NUCLEOTIDE SEQUENCE [LARGE SCALE GENOMIC DNA]</scope>
    <source>
        <strain evidence="5">05x7-T-G4-1.051#20</strain>
    </source>
</reference>
<dbReference type="InterPro" id="IPR011626">
    <property type="entry name" value="Alpha-macroglobulin_TED"/>
</dbReference>
<keyword evidence="2" id="KW-0882">Thioester bond</keyword>
<dbReference type="Gene3D" id="1.50.10.20">
    <property type="match status" value="1"/>
</dbReference>
<proteinExistence type="predicted"/>
<evidence type="ECO:0000313" key="5">
    <source>
        <dbReference type="EMBL" id="EKC39083.1"/>
    </source>
</evidence>
<feature type="region of interest" description="Disordered" evidence="3">
    <location>
        <begin position="1"/>
        <end position="60"/>
    </location>
</feature>
<gene>
    <name evidence="5" type="ORF">CGI_10020659</name>
</gene>
<dbReference type="HOGENOM" id="CLU_991273_0_0_1"/>
<organism evidence="5">
    <name type="scientific">Magallana gigas</name>
    <name type="common">Pacific oyster</name>
    <name type="synonym">Crassostrea gigas</name>
    <dbReference type="NCBI Taxonomy" id="29159"/>
    <lineage>
        <taxon>Eukaryota</taxon>
        <taxon>Metazoa</taxon>
        <taxon>Spiralia</taxon>
        <taxon>Lophotrochozoa</taxon>
        <taxon>Mollusca</taxon>
        <taxon>Bivalvia</taxon>
        <taxon>Autobranchia</taxon>
        <taxon>Pteriomorphia</taxon>
        <taxon>Ostreida</taxon>
        <taxon>Ostreoidea</taxon>
        <taxon>Ostreidae</taxon>
        <taxon>Magallana</taxon>
    </lineage>
</organism>
<dbReference type="Pfam" id="PF07678">
    <property type="entry name" value="TED_complement"/>
    <property type="match status" value="1"/>
</dbReference>
<name>K1QZL9_MAGGI</name>
<dbReference type="EMBL" id="JH818576">
    <property type="protein sequence ID" value="EKC39083.1"/>
    <property type="molecule type" value="Genomic_DNA"/>
</dbReference>
<evidence type="ECO:0000256" key="3">
    <source>
        <dbReference type="SAM" id="MobiDB-lite"/>
    </source>
</evidence>
<feature type="compositionally biased region" description="Polar residues" evidence="3">
    <location>
        <begin position="27"/>
        <end position="40"/>
    </location>
</feature>
<feature type="domain" description="Alpha-macroglobulin-like TED" evidence="4">
    <location>
        <begin position="132"/>
        <end position="188"/>
    </location>
</feature>
<dbReference type="InterPro" id="IPR036595">
    <property type="entry name" value="A-macroglobulin_rcpt-bd_sf"/>
</dbReference>
<dbReference type="GO" id="GO:0005615">
    <property type="term" value="C:extracellular space"/>
    <property type="evidence" value="ECO:0007669"/>
    <property type="project" value="InterPro"/>
</dbReference>
<accession>K1QZL9</accession>
<dbReference type="AlphaFoldDB" id="K1QZL9"/>
<evidence type="ECO:0000256" key="2">
    <source>
        <dbReference type="ARBA" id="ARBA00022966"/>
    </source>
</evidence>
<sequence length="281" mass="31803">MSLAMEGKQKQEKKNEKTTDKRLVQLSLHSAPSSVKNSTVSDKRPSKLQRTSSSDTEGHATDISDELKLIHQSLSEIRTSMVKNDDIKSIVTTIVSEIKGEIKNEIIKEVKEALTEELTSTVTAKVRNEFDSKSLNWLLRQQNTDGSFAENGRVIHYQMQGGVRASRVTMTAYVVLTLLEFKDFSEFKLRRNWVCFDVTGNRVDKVTESQGVPIIVYDYYEPENYGIASYLTGKLQEMNICQICPKCNICKEIIKCLEYDFEKAPKLTQKIAVLFSAGVLV</sequence>
<dbReference type="SUPFAM" id="SSF48239">
    <property type="entry name" value="Terpenoid cyclases/Protein prenyltransferases"/>
    <property type="match status" value="1"/>
</dbReference>
<evidence type="ECO:0000259" key="4">
    <source>
        <dbReference type="Pfam" id="PF07678"/>
    </source>
</evidence>
<dbReference type="SUPFAM" id="SSF49410">
    <property type="entry name" value="Alpha-macroglobulin receptor domain"/>
    <property type="match status" value="1"/>
</dbReference>
<keyword evidence="1" id="KW-0732">Signal</keyword>
<dbReference type="InterPro" id="IPR008930">
    <property type="entry name" value="Terpenoid_cyclase/PrenylTrfase"/>
</dbReference>
<dbReference type="InParanoid" id="K1QZL9"/>